<reference evidence="2" key="2">
    <citation type="journal article" date="2015" name="Data Brief">
        <title>Shoot transcriptome of the giant reed, Arundo donax.</title>
        <authorList>
            <person name="Barrero R.A."/>
            <person name="Guerrero F.D."/>
            <person name="Moolhuijzen P."/>
            <person name="Goolsby J.A."/>
            <person name="Tidwell J."/>
            <person name="Bellgard S.E."/>
            <person name="Bellgard M.I."/>
        </authorList>
    </citation>
    <scope>NUCLEOTIDE SEQUENCE</scope>
    <source>
        <tissue evidence="2">Shoot tissue taken approximately 20 cm above the soil surface</tissue>
    </source>
</reference>
<feature type="transmembrane region" description="Helical" evidence="1">
    <location>
        <begin position="12"/>
        <end position="32"/>
    </location>
</feature>
<keyword evidence="1" id="KW-0812">Transmembrane</keyword>
<name>A0A0A9G5E7_ARUDO</name>
<keyword evidence="1" id="KW-1133">Transmembrane helix</keyword>
<sequence length="58" mass="6375">MLATASSNRLQHVCPYFGITLLSILCPVTCALQPSSLLWQLFPLRASLQLLLFVAVSK</sequence>
<accession>A0A0A9G5E7</accession>
<proteinExistence type="predicted"/>
<organism evidence="2">
    <name type="scientific">Arundo donax</name>
    <name type="common">Giant reed</name>
    <name type="synonym">Donax arundinaceus</name>
    <dbReference type="NCBI Taxonomy" id="35708"/>
    <lineage>
        <taxon>Eukaryota</taxon>
        <taxon>Viridiplantae</taxon>
        <taxon>Streptophyta</taxon>
        <taxon>Embryophyta</taxon>
        <taxon>Tracheophyta</taxon>
        <taxon>Spermatophyta</taxon>
        <taxon>Magnoliopsida</taxon>
        <taxon>Liliopsida</taxon>
        <taxon>Poales</taxon>
        <taxon>Poaceae</taxon>
        <taxon>PACMAD clade</taxon>
        <taxon>Arundinoideae</taxon>
        <taxon>Arundineae</taxon>
        <taxon>Arundo</taxon>
    </lineage>
</organism>
<keyword evidence="1" id="KW-0472">Membrane</keyword>
<protein>
    <submittedName>
        <fullName evidence="2">Uncharacterized protein</fullName>
    </submittedName>
</protein>
<dbReference type="EMBL" id="GBRH01179227">
    <property type="protein sequence ID" value="JAE18669.1"/>
    <property type="molecule type" value="Transcribed_RNA"/>
</dbReference>
<evidence type="ECO:0000313" key="2">
    <source>
        <dbReference type="EMBL" id="JAE18669.1"/>
    </source>
</evidence>
<dbReference type="AlphaFoldDB" id="A0A0A9G5E7"/>
<reference evidence="2" key="1">
    <citation type="submission" date="2014-09" db="EMBL/GenBank/DDBJ databases">
        <authorList>
            <person name="Magalhaes I.L.F."/>
            <person name="Oliveira U."/>
            <person name="Santos F.R."/>
            <person name="Vidigal T.H.D.A."/>
            <person name="Brescovit A.D."/>
            <person name="Santos A.J."/>
        </authorList>
    </citation>
    <scope>NUCLEOTIDE SEQUENCE</scope>
    <source>
        <tissue evidence="2">Shoot tissue taken approximately 20 cm above the soil surface</tissue>
    </source>
</reference>
<evidence type="ECO:0000256" key="1">
    <source>
        <dbReference type="SAM" id="Phobius"/>
    </source>
</evidence>